<evidence type="ECO:0000256" key="2">
    <source>
        <dbReference type="ARBA" id="ARBA00004651"/>
    </source>
</evidence>
<comment type="function">
    <text evidence="1">Required for nicotinamide riboside transport across the inner membrane.</text>
</comment>
<keyword evidence="5" id="KW-0813">Transport</keyword>
<dbReference type="Pfam" id="PF04973">
    <property type="entry name" value="NMN_transporter"/>
    <property type="match status" value="1"/>
</dbReference>
<dbReference type="PANTHER" id="PTHR36122:SF2">
    <property type="entry name" value="NICOTINAMIDE RIBOSIDE TRANSPORTER PNUC"/>
    <property type="match status" value="1"/>
</dbReference>
<keyword evidence="6" id="KW-1003">Cell membrane</keyword>
<dbReference type="GO" id="GO:0005886">
    <property type="term" value="C:plasma membrane"/>
    <property type="evidence" value="ECO:0007669"/>
    <property type="project" value="UniProtKB-SubCell"/>
</dbReference>
<evidence type="ECO:0000256" key="5">
    <source>
        <dbReference type="ARBA" id="ARBA00022448"/>
    </source>
</evidence>
<evidence type="ECO:0000256" key="10">
    <source>
        <dbReference type="SAM" id="Phobius"/>
    </source>
</evidence>
<organism evidence="11 12">
    <name type="scientific">Pedobacter cryoconitis</name>
    <dbReference type="NCBI Taxonomy" id="188932"/>
    <lineage>
        <taxon>Bacteria</taxon>
        <taxon>Pseudomonadati</taxon>
        <taxon>Bacteroidota</taxon>
        <taxon>Sphingobacteriia</taxon>
        <taxon>Sphingobacteriales</taxon>
        <taxon>Sphingobacteriaceae</taxon>
        <taxon>Pedobacter</taxon>
    </lineage>
</organism>
<keyword evidence="7 10" id="KW-0812">Transmembrane</keyword>
<accession>A0A7X0J2G3</accession>
<evidence type="ECO:0000256" key="1">
    <source>
        <dbReference type="ARBA" id="ARBA00002672"/>
    </source>
</evidence>
<keyword evidence="9 10" id="KW-0472">Membrane</keyword>
<feature type="transmembrane region" description="Helical" evidence="10">
    <location>
        <begin position="181"/>
        <end position="198"/>
    </location>
</feature>
<reference evidence="11 12" key="1">
    <citation type="submission" date="2020-08" db="EMBL/GenBank/DDBJ databases">
        <title>Genomic Encyclopedia of Type Strains, Phase IV (KMG-V): Genome sequencing to study the core and pangenomes of soil and plant-associated prokaryotes.</title>
        <authorList>
            <person name="Whitman W."/>
        </authorList>
    </citation>
    <scope>NUCLEOTIDE SEQUENCE [LARGE SCALE GENOMIC DNA]</scope>
    <source>
        <strain evidence="11 12">M2T3</strain>
    </source>
</reference>
<evidence type="ECO:0000256" key="7">
    <source>
        <dbReference type="ARBA" id="ARBA00022692"/>
    </source>
</evidence>
<evidence type="ECO:0000313" key="11">
    <source>
        <dbReference type="EMBL" id="MBB6499695.1"/>
    </source>
</evidence>
<evidence type="ECO:0000313" key="12">
    <source>
        <dbReference type="Proteomes" id="UP000521017"/>
    </source>
</evidence>
<comment type="subcellular location">
    <subcellularLocation>
        <location evidence="2">Cell membrane</location>
        <topology evidence="2">Multi-pass membrane protein</topology>
    </subcellularLocation>
</comment>
<feature type="transmembrane region" description="Helical" evidence="10">
    <location>
        <begin position="12"/>
        <end position="35"/>
    </location>
</feature>
<evidence type="ECO:0000256" key="3">
    <source>
        <dbReference type="ARBA" id="ARBA00006669"/>
    </source>
</evidence>
<feature type="transmembrane region" description="Helical" evidence="10">
    <location>
        <begin position="42"/>
        <end position="62"/>
    </location>
</feature>
<dbReference type="EMBL" id="JACHCC010000004">
    <property type="protein sequence ID" value="MBB6499695.1"/>
    <property type="molecule type" value="Genomic_DNA"/>
</dbReference>
<dbReference type="AlphaFoldDB" id="A0A7X0J2G3"/>
<evidence type="ECO:0000256" key="4">
    <source>
        <dbReference type="ARBA" id="ARBA00017522"/>
    </source>
</evidence>
<proteinExistence type="inferred from homology"/>
<comment type="similarity">
    <text evidence="3">Belongs to the nicotinamide ribonucleoside (NR) uptake permease (TC 4.B.1) family.</text>
</comment>
<feature type="transmembrane region" description="Helical" evidence="10">
    <location>
        <begin position="68"/>
        <end position="85"/>
    </location>
</feature>
<name>A0A7X0J2G3_9SPHI</name>
<dbReference type="PANTHER" id="PTHR36122">
    <property type="entry name" value="NICOTINAMIDE RIBOSIDE TRANSPORTER PNUC"/>
    <property type="match status" value="1"/>
</dbReference>
<protein>
    <recommendedName>
        <fullName evidence="4">Nicotinamide riboside transporter PnuC</fullName>
    </recommendedName>
</protein>
<evidence type="ECO:0000256" key="6">
    <source>
        <dbReference type="ARBA" id="ARBA00022475"/>
    </source>
</evidence>
<sequence>MVTIADAVRESIIHFFNITTPLEWCGVITGTLCVWLAAKNNILNWPLAIISVLIYIFIFFESKLYSDMGLQVYFLVTNAYGWYFWSKNRNNPETSRPVSIITNKEMGLSAIAVILLTILPGTLLHYFTKASYPFLDSFCTACSLVAQIFLARKVLQNWLIWIFVDIIYVGVYISKDLYATAIMYALYVYIAWVGYQGWKKTYIIENSHD</sequence>
<evidence type="ECO:0000256" key="9">
    <source>
        <dbReference type="ARBA" id="ARBA00023136"/>
    </source>
</evidence>
<comment type="caution">
    <text evidence="11">The sequence shown here is derived from an EMBL/GenBank/DDBJ whole genome shotgun (WGS) entry which is preliminary data.</text>
</comment>
<dbReference type="RefSeq" id="WP_184624419.1">
    <property type="nucleotide sequence ID" value="NZ_JACHCC010000004.1"/>
</dbReference>
<keyword evidence="8 10" id="KW-1133">Transmembrane helix</keyword>
<feature type="transmembrane region" description="Helical" evidence="10">
    <location>
        <begin position="106"/>
        <end position="127"/>
    </location>
</feature>
<dbReference type="GO" id="GO:0034257">
    <property type="term" value="F:nicotinamide riboside transmembrane transporter activity"/>
    <property type="evidence" value="ECO:0007669"/>
    <property type="project" value="InterPro"/>
</dbReference>
<dbReference type="InterPro" id="IPR006419">
    <property type="entry name" value="NMN_transpt_PnuC"/>
</dbReference>
<dbReference type="Proteomes" id="UP000521017">
    <property type="component" value="Unassembled WGS sequence"/>
</dbReference>
<feature type="transmembrane region" description="Helical" evidence="10">
    <location>
        <begin position="158"/>
        <end position="175"/>
    </location>
</feature>
<gene>
    <name evidence="11" type="ORF">HDF25_001837</name>
</gene>
<evidence type="ECO:0000256" key="8">
    <source>
        <dbReference type="ARBA" id="ARBA00022989"/>
    </source>
</evidence>
<dbReference type="NCBIfam" id="TIGR01528">
    <property type="entry name" value="NMN_trans_PnuC"/>
    <property type="match status" value="1"/>
</dbReference>